<evidence type="ECO:0000313" key="2">
    <source>
        <dbReference type="EMBL" id="RYR63294.1"/>
    </source>
</evidence>
<accession>A0A445DJC1</accession>
<organism evidence="2 3">
    <name type="scientific">Arachis hypogaea</name>
    <name type="common">Peanut</name>
    <dbReference type="NCBI Taxonomy" id="3818"/>
    <lineage>
        <taxon>Eukaryota</taxon>
        <taxon>Viridiplantae</taxon>
        <taxon>Streptophyta</taxon>
        <taxon>Embryophyta</taxon>
        <taxon>Tracheophyta</taxon>
        <taxon>Spermatophyta</taxon>
        <taxon>Magnoliopsida</taxon>
        <taxon>eudicotyledons</taxon>
        <taxon>Gunneridae</taxon>
        <taxon>Pentapetalae</taxon>
        <taxon>rosids</taxon>
        <taxon>fabids</taxon>
        <taxon>Fabales</taxon>
        <taxon>Fabaceae</taxon>
        <taxon>Papilionoideae</taxon>
        <taxon>50 kb inversion clade</taxon>
        <taxon>dalbergioids sensu lato</taxon>
        <taxon>Dalbergieae</taxon>
        <taxon>Pterocarpus clade</taxon>
        <taxon>Arachis</taxon>
    </lineage>
</organism>
<name>A0A445DJC1_ARAHY</name>
<comment type="caution">
    <text evidence="2">The sequence shown here is derived from an EMBL/GenBank/DDBJ whole genome shotgun (WGS) entry which is preliminary data.</text>
</comment>
<sequence>MPNRQKRSRAETRCRCPARMLLCMDDESGRWHVAYFSDAHNHHVLELQFSSMLPSHRRMSEADIGQMNDMRKWGIGIS</sequence>
<dbReference type="InterPro" id="IPR004330">
    <property type="entry name" value="FAR1_DNA_bnd_dom"/>
</dbReference>
<dbReference type="EMBL" id="SDMP01000004">
    <property type="protein sequence ID" value="RYR63294.1"/>
    <property type="molecule type" value="Genomic_DNA"/>
</dbReference>
<proteinExistence type="predicted"/>
<gene>
    <name evidence="2" type="ORF">Ahy_A04g021093</name>
</gene>
<protein>
    <recommendedName>
        <fullName evidence="1">FAR1 domain-containing protein</fullName>
    </recommendedName>
</protein>
<evidence type="ECO:0000259" key="1">
    <source>
        <dbReference type="Pfam" id="PF03101"/>
    </source>
</evidence>
<evidence type="ECO:0000313" key="3">
    <source>
        <dbReference type="Proteomes" id="UP000289738"/>
    </source>
</evidence>
<dbReference type="AlphaFoldDB" id="A0A445DJC1"/>
<feature type="domain" description="FAR1" evidence="1">
    <location>
        <begin position="4"/>
        <end position="45"/>
    </location>
</feature>
<dbReference type="PANTHER" id="PTHR46328:SF26">
    <property type="entry name" value="FAR1 DNA-BINDING DOMAIN PROTEIN"/>
    <property type="match status" value="1"/>
</dbReference>
<dbReference type="Proteomes" id="UP000289738">
    <property type="component" value="Chromosome A04"/>
</dbReference>
<keyword evidence="3" id="KW-1185">Reference proteome</keyword>
<dbReference type="Pfam" id="PF03101">
    <property type="entry name" value="FAR1"/>
    <property type="match status" value="1"/>
</dbReference>
<dbReference type="PANTHER" id="PTHR46328">
    <property type="entry name" value="FAR-RED IMPAIRED RESPONSIVE (FAR1) FAMILY PROTEIN-RELATED"/>
    <property type="match status" value="1"/>
</dbReference>
<reference evidence="2 3" key="1">
    <citation type="submission" date="2019-01" db="EMBL/GenBank/DDBJ databases">
        <title>Sequencing of cultivated peanut Arachis hypogaea provides insights into genome evolution and oil improvement.</title>
        <authorList>
            <person name="Chen X."/>
        </authorList>
    </citation>
    <scope>NUCLEOTIDE SEQUENCE [LARGE SCALE GENOMIC DNA]</scope>
    <source>
        <strain evidence="3">cv. Fuhuasheng</strain>
        <tissue evidence="2">Leaves</tissue>
    </source>
</reference>